<feature type="domain" description="VWFA" evidence="5">
    <location>
        <begin position="376"/>
        <end position="551"/>
    </location>
</feature>
<dbReference type="PANTHER" id="PTHR10857">
    <property type="entry name" value="COPINE"/>
    <property type="match status" value="1"/>
</dbReference>
<dbReference type="InterPro" id="IPR036465">
    <property type="entry name" value="vWFA_dom_sf"/>
</dbReference>
<organism evidence="6 7">
    <name type="scientific">Meloidogyne enterolobii</name>
    <name type="common">Root-knot nematode worm</name>
    <name type="synonym">Meloidogyne mayaguensis</name>
    <dbReference type="NCBI Taxonomy" id="390850"/>
    <lineage>
        <taxon>Eukaryota</taxon>
        <taxon>Metazoa</taxon>
        <taxon>Ecdysozoa</taxon>
        <taxon>Nematoda</taxon>
        <taxon>Chromadorea</taxon>
        <taxon>Rhabditida</taxon>
        <taxon>Tylenchina</taxon>
        <taxon>Tylenchomorpha</taxon>
        <taxon>Tylenchoidea</taxon>
        <taxon>Meloidogynidae</taxon>
        <taxon>Meloidogyninae</taxon>
        <taxon>Meloidogyne</taxon>
    </lineage>
</organism>
<dbReference type="PROSITE" id="PS50004">
    <property type="entry name" value="C2"/>
    <property type="match status" value="1"/>
</dbReference>
<dbReference type="FunFam" id="2.60.40.150:FF:000099">
    <property type="entry name" value="Copine 3"/>
    <property type="match status" value="1"/>
</dbReference>
<dbReference type="AlphaFoldDB" id="A0A6V7UUS6"/>
<dbReference type="GO" id="GO:0005544">
    <property type="term" value="F:calcium-dependent phospholipid binding"/>
    <property type="evidence" value="ECO:0007669"/>
    <property type="project" value="InterPro"/>
</dbReference>
<sequence>MPLATRPHFNNNHKQNHKSSPSIKRYDKSHDGISTKFKATTPPSAPISTDEIGFKSGPSTNYFERKNRPIIKDKGPCARVELMISARTLADRDFFSKSDPVCIVEEMTTRYARDDSKNEFVEIGRTECIKNSLNPVWNKRITLDYYFESKQLLRFKIYDIDSESAKLSEHDFLGKCECELADIVAAPNGICVMKVFSCKDVPRQGGLLLVCAEELDEGQRDIAHFSLRGVALNSGGSFLRKCILNPNTFLEFYRLLCDGSRQMIYRTELARNTKNPEWKPFELRVNQLCKGDKGSDFLIECYDQREATGNHHLIGSTQTSLNALTSHQQNQLELIKTKKNKGVPLKVPKGILHFMDVQIRKEFTFLDFIASGLQLEFAVAVDLTASNGEISKSSSLHYVNSQYLNQYECAICAVLEICEHYNHSKMFETIGFGAKIPPAFTVSHMFPLRLNNFERSVEGIQGVLDAYRYAIVNTQLYGPTNFAPTIREFVHKCQQFPRDGTKYQVLLILTDGIITDMQNTIEALIEASHEPLSIIIIGIGKEDFKKMEFLDSDNRLLTYNGKVASRDIVQFVPFREFIGSAWGITPEEQAILKTLLGREVLAELPAQVCSFMKANSIVPLRSRAPSECAMKKPQIFSHKQLQINSRLGSLNSTVNPDQQQSGTSLQNLPPDIERFSESVIAKPPYPEF</sequence>
<keyword evidence="2" id="KW-0677">Repeat</keyword>
<dbReference type="CDD" id="cd04047">
    <property type="entry name" value="C2B_Copine"/>
    <property type="match status" value="1"/>
</dbReference>
<feature type="region of interest" description="Disordered" evidence="3">
    <location>
        <begin position="1"/>
        <end position="48"/>
    </location>
</feature>
<dbReference type="SUPFAM" id="SSF53300">
    <property type="entry name" value="vWA-like"/>
    <property type="match status" value="1"/>
</dbReference>
<dbReference type="InterPro" id="IPR045052">
    <property type="entry name" value="Copine"/>
</dbReference>
<dbReference type="GO" id="GO:0005886">
    <property type="term" value="C:plasma membrane"/>
    <property type="evidence" value="ECO:0007669"/>
    <property type="project" value="TreeGrafter"/>
</dbReference>
<evidence type="ECO:0000259" key="4">
    <source>
        <dbReference type="PROSITE" id="PS50004"/>
    </source>
</evidence>
<dbReference type="CDD" id="cd04048">
    <property type="entry name" value="C2A_Copine"/>
    <property type="match status" value="1"/>
</dbReference>
<feature type="domain" description="C2" evidence="4">
    <location>
        <begin position="57"/>
        <end position="194"/>
    </location>
</feature>
<name>A0A6V7UUS6_MELEN</name>
<dbReference type="PROSITE" id="PS50234">
    <property type="entry name" value="VWFA"/>
    <property type="match status" value="1"/>
</dbReference>
<evidence type="ECO:0000313" key="6">
    <source>
        <dbReference type="EMBL" id="CAD2166043.1"/>
    </source>
</evidence>
<feature type="compositionally biased region" description="Polar residues" evidence="3">
    <location>
        <begin position="8"/>
        <end position="22"/>
    </location>
</feature>
<gene>
    <name evidence="6" type="ORF">MENT_LOCUS17570</name>
</gene>
<evidence type="ECO:0000256" key="1">
    <source>
        <dbReference type="ARBA" id="ARBA00009048"/>
    </source>
</evidence>
<protein>
    <submittedName>
        <fullName evidence="6">Uncharacterized protein</fullName>
    </submittedName>
</protein>
<feature type="region of interest" description="Disordered" evidence="3">
    <location>
        <begin position="649"/>
        <end position="669"/>
    </location>
</feature>
<reference evidence="6 7" key="1">
    <citation type="submission" date="2020-08" db="EMBL/GenBank/DDBJ databases">
        <authorList>
            <person name="Koutsovoulos G."/>
            <person name="Danchin GJ E."/>
        </authorList>
    </citation>
    <scope>NUCLEOTIDE SEQUENCE [LARGE SCALE GENOMIC DNA]</scope>
</reference>
<dbReference type="InterPro" id="IPR002035">
    <property type="entry name" value="VWF_A"/>
</dbReference>
<evidence type="ECO:0000259" key="5">
    <source>
        <dbReference type="PROSITE" id="PS50234"/>
    </source>
</evidence>
<dbReference type="SMART" id="SM00327">
    <property type="entry name" value="VWA"/>
    <property type="match status" value="1"/>
</dbReference>
<dbReference type="GO" id="GO:0071277">
    <property type="term" value="P:cellular response to calcium ion"/>
    <property type="evidence" value="ECO:0007669"/>
    <property type="project" value="TreeGrafter"/>
</dbReference>
<dbReference type="Proteomes" id="UP000580250">
    <property type="component" value="Unassembled WGS sequence"/>
</dbReference>
<dbReference type="SUPFAM" id="SSF49562">
    <property type="entry name" value="C2 domain (Calcium/lipid-binding domain, CaLB)"/>
    <property type="match status" value="2"/>
</dbReference>
<dbReference type="EMBL" id="CAJEWN010000114">
    <property type="protein sequence ID" value="CAD2166043.1"/>
    <property type="molecule type" value="Genomic_DNA"/>
</dbReference>
<dbReference type="Gene3D" id="3.40.50.410">
    <property type="entry name" value="von Willebrand factor, type A domain"/>
    <property type="match status" value="1"/>
</dbReference>
<feature type="compositionally biased region" description="Polar residues" evidence="3">
    <location>
        <begin position="649"/>
        <end position="667"/>
    </location>
</feature>
<dbReference type="InterPro" id="IPR000008">
    <property type="entry name" value="C2_dom"/>
</dbReference>
<dbReference type="InterPro" id="IPR035892">
    <property type="entry name" value="C2_domain_sf"/>
</dbReference>
<evidence type="ECO:0000256" key="3">
    <source>
        <dbReference type="SAM" id="MobiDB-lite"/>
    </source>
</evidence>
<dbReference type="Gene3D" id="2.60.40.150">
    <property type="entry name" value="C2 domain"/>
    <property type="match status" value="2"/>
</dbReference>
<dbReference type="InterPro" id="IPR037768">
    <property type="entry name" value="C2B_Copine"/>
</dbReference>
<feature type="compositionally biased region" description="Basic and acidic residues" evidence="3">
    <location>
        <begin position="24"/>
        <end position="33"/>
    </location>
</feature>
<dbReference type="InterPro" id="IPR010734">
    <property type="entry name" value="Copine_C"/>
</dbReference>
<evidence type="ECO:0000313" key="7">
    <source>
        <dbReference type="Proteomes" id="UP000580250"/>
    </source>
</evidence>
<dbReference type="PANTHER" id="PTHR10857:SF106">
    <property type="entry name" value="C2 DOMAIN-CONTAINING PROTEIN"/>
    <property type="match status" value="1"/>
</dbReference>
<comment type="caution">
    <text evidence="6">The sequence shown here is derived from an EMBL/GenBank/DDBJ whole genome shotgun (WGS) entry which is preliminary data.</text>
</comment>
<dbReference type="Pfam" id="PF00168">
    <property type="entry name" value="C2"/>
    <property type="match status" value="2"/>
</dbReference>
<dbReference type="OrthoDB" id="5855668at2759"/>
<comment type="similarity">
    <text evidence="1">Belongs to the copine family.</text>
</comment>
<evidence type="ECO:0000256" key="2">
    <source>
        <dbReference type="ARBA" id="ARBA00022737"/>
    </source>
</evidence>
<accession>A0A6V7UUS6</accession>
<dbReference type="Pfam" id="PF07002">
    <property type="entry name" value="Copine"/>
    <property type="match status" value="1"/>
</dbReference>
<dbReference type="SMART" id="SM00239">
    <property type="entry name" value="C2"/>
    <property type="match status" value="2"/>
</dbReference>
<proteinExistence type="inferred from homology"/>